<dbReference type="VEuPathDB" id="FungiDB:KRP23_5443"/>
<dbReference type="InterPro" id="IPR015943">
    <property type="entry name" value="WD40/YVTN_repeat-like_dom_sf"/>
</dbReference>
<accession>H3GEM5</accession>
<dbReference type="EnsemblProtists" id="Phyra74112">
    <property type="protein sequence ID" value="Phyra74112"/>
    <property type="gene ID" value="Phyra74112"/>
</dbReference>
<dbReference type="Proteomes" id="UP000005238">
    <property type="component" value="Unassembled WGS sequence"/>
</dbReference>
<dbReference type="STRING" id="164328.H3GEM5"/>
<proteinExistence type="predicted"/>
<dbReference type="eggNOG" id="KOG1064">
    <property type="taxonomic scope" value="Eukaryota"/>
</dbReference>
<name>H3GEM5_PHYRM</name>
<evidence type="ECO:0000313" key="1">
    <source>
        <dbReference type="EnsemblProtists" id="Phyra74112"/>
    </source>
</evidence>
<dbReference type="PANTHER" id="PTHR13950">
    <property type="entry name" value="RABCONNECTIN-RELATED"/>
    <property type="match status" value="1"/>
</dbReference>
<sequence length="388" mass="43817">MAVRTWSWTRIDGRNVLAVPTRTEIRLYDSDDFILLSRLAPSGHRSPVAFVRWSAFHGKLASLSAELLLVHAPQRDPSERGRVHFAPVCSFRLDAPVRALAFSRSADELLFCGPKAGVGKLNVRSQNQIEDQAQIIWETQMESCDLAKYSPSAFVFATLKMKETHVKVWRMHRTLGEPDANQRLERVETLTHPDPVVYFSWKPSTTQWHSALETDGTRKAQWFEPARILLTCTVAKTVRIWTESGEGGGGVSFMPVLVFEPTYLIDNVRWVMSKNRNISDENFQVVNDVHDKHADWISGVDQSGILRLWRVVGLLSSTPSVEETTLQIKVNGEDDRQQRGKPANVAVRLGEVCVMAYFSQNYFGMPSKLGIVLQRADHIMMSFHVAVA</sequence>
<dbReference type="AlphaFoldDB" id="H3GEM5"/>
<dbReference type="PANTHER" id="PTHR13950:SF9">
    <property type="entry name" value="RABCONNECTIN-3A"/>
    <property type="match status" value="1"/>
</dbReference>
<reference evidence="2" key="1">
    <citation type="journal article" date="2006" name="Science">
        <title>Phytophthora genome sequences uncover evolutionary origins and mechanisms of pathogenesis.</title>
        <authorList>
            <person name="Tyler B.M."/>
            <person name="Tripathy S."/>
            <person name="Zhang X."/>
            <person name="Dehal P."/>
            <person name="Jiang R.H."/>
            <person name="Aerts A."/>
            <person name="Arredondo F.D."/>
            <person name="Baxter L."/>
            <person name="Bensasson D."/>
            <person name="Beynon J.L."/>
            <person name="Chapman J."/>
            <person name="Damasceno C.M."/>
            <person name="Dorrance A.E."/>
            <person name="Dou D."/>
            <person name="Dickerman A.W."/>
            <person name="Dubchak I.L."/>
            <person name="Garbelotto M."/>
            <person name="Gijzen M."/>
            <person name="Gordon S.G."/>
            <person name="Govers F."/>
            <person name="Grunwald N.J."/>
            <person name="Huang W."/>
            <person name="Ivors K.L."/>
            <person name="Jones R.W."/>
            <person name="Kamoun S."/>
            <person name="Krampis K."/>
            <person name="Lamour K.H."/>
            <person name="Lee M.K."/>
            <person name="McDonald W.H."/>
            <person name="Medina M."/>
            <person name="Meijer H.J."/>
            <person name="Nordberg E.K."/>
            <person name="Maclean D.J."/>
            <person name="Ospina-Giraldo M.D."/>
            <person name="Morris P.F."/>
            <person name="Phuntumart V."/>
            <person name="Putnam N.H."/>
            <person name="Rash S."/>
            <person name="Rose J.K."/>
            <person name="Sakihama Y."/>
            <person name="Salamov A.A."/>
            <person name="Savidor A."/>
            <person name="Scheuring C.F."/>
            <person name="Smith B.M."/>
            <person name="Sobral B.W."/>
            <person name="Terry A."/>
            <person name="Torto-Alalibo T.A."/>
            <person name="Win J."/>
            <person name="Xu Z."/>
            <person name="Zhang H."/>
            <person name="Grigoriev I.V."/>
            <person name="Rokhsar D.S."/>
            <person name="Boore J.L."/>
        </authorList>
    </citation>
    <scope>NUCLEOTIDE SEQUENCE [LARGE SCALE GENOMIC DNA]</scope>
    <source>
        <strain evidence="2">Pr102</strain>
    </source>
</reference>
<reference evidence="1" key="2">
    <citation type="submission" date="2015-06" db="UniProtKB">
        <authorList>
            <consortium name="EnsemblProtists"/>
        </authorList>
    </citation>
    <scope>IDENTIFICATION</scope>
    <source>
        <strain evidence="1">Pr102</strain>
    </source>
</reference>
<dbReference type="Gene3D" id="2.130.10.10">
    <property type="entry name" value="YVTN repeat-like/Quinoprotein amine dehydrogenase"/>
    <property type="match status" value="1"/>
</dbReference>
<evidence type="ECO:0000313" key="2">
    <source>
        <dbReference type="Proteomes" id="UP000005238"/>
    </source>
</evidence>
<dbReference type="HOGENOM" id="CLU_761809_0_0_1"/>
<dbReference type="InParanoid" id="H3GEM5"/>
<dbReference type="VEuPathDB" id="FungiDB:KRP22_14682"/>
<dbReference type="EMBL" id="DS566003">
    <property type="status" value="NOT_ANNOTATED_CDS"/>
    <property type="molecule type" value="Genomic_DNA"/>
</dbReference>
<protein>
    <recommendedName>
        <fullName evidence="3">RAVE complex protein Rav1 C-terminal domain-containing protein</fullName>
    </recommendedName>
</protein>
<dbReference type="SUPFAM" id="SSF50978">
    <property type="entry name" value="WD40 repeat-like"/>
    <property type="match status" value="1"/>
</dbReference>
<dbReference type="InterPro" id="IPR036322">
    <property type="entry name" value="WD40_repeat_dom_sf"/>
</dbReference>
<evidence type="ECO:0008006" key="3">
    <source>
        <dbReference type="Google" id="ProtNLM"/>
    </source>
</evidence>
<dbReference type="InterPro" id="IPR052208">
    <property type="entry name" value="DmX-like/RAVE_component"/>
</dbReference>
<organism evidence="1 2">
    <name type="scientific">Phytophthora ramorum</name>
    <name type="common">Sudden oak death agent</name>
    <dbReference type="NCBI Taxonomy" id="164328"/>
    <lineage>
        <taxon>Eukaryota</taxon>
        <taxon>Sar</taxon>
        <taxon>Stramenopiles</taxon>
        <taxon>Oomycota</taxon>
        <taxon>Peronosporomycetes</taxon>
        <taxon>Peronosporales</taxon>
        <taxon>Peronosporaceae</taxon>
        <taxon>Phytophthora</taxon>
    </lineage>
</organism>
<keyword evidence="2" id="KW-1185">Reference proteome</keyword>